<reference evidence="6" key="1">
    <citation type="submission" date="2021-01" db="EMBL/GenBank/DDBJ databases">
        <title>Genome sequence of Phenylobacterium sp. 20VBR1 isolated from a valley glaceir, Ny-Alesund, Svalbard.</title>
        <authorList>
            <person name="Thomas F.A."/>
            <person name="Krishnan K.P."/>
            <person name="Sinha R.K."/>
        </authorList>
    </citation>
    <scope>NUCLEOTIDE SEQUENCE</scope>
    <source>
        <strain evidence="6">20VBR1</strain>
    </source>
</reference>
<evidence type="ECO:0000259" key="5">
    <source>
        <dbReference type="PROSITE" id="PS50110"/>
    </source>
</evidence>
<feature type="domain" description="Response regulatory" evidence="5">
    <location>
        <begin position="4"/>
        <end position="101"/>
    </location>
</feature>
<organism evidence="6">
    <name type="scientific">Phenylobacterium glaciei</name>
    <dbReference type="NCBI Taxonomy" id="2803784"/>
    <lineage>
        <taxon>Bacteria</taxon>
        <taxon>Pseudomonadati</taxon>
        <taxon>Pseudomonadota</taxon>
        <taxon>Alphaproteobacteria</taxon>
        <taxon>Caulobacterales</taxon>
        <taxon>Caulobacteraceae</taxon>
        <taxon>Phenylobacterium</taxon>
    </lineage>
</organism>
<evidence type="ECO:0000256" key="4">
    <source>
        <dbReference type="SAM" id="MobiDB-lite"/>
    </source>
</evidence>
<evidence type="ECO:0000313" key="6">
    <source>
        <dbReference type="EMBL" id="QQZ48730.1"/>
    </source>
</evidence>
<evidence type="ECO:0000256" key="2">
    <source>
        <dbReference type="ARBA" id="ARBA00023012"/>
    </source>
</evidence>
<feature type="compositionally biased region" description="Pro residues" evidence="4">
    <location>
        <begin position="78"/>
        <end position="89"/>
    </location>
</feature>
<sequence length="101" mass="10843">MPLRILAAEDNKTNQLILTSLLEPFGIDLTIAENGREAAELFAAGGYDLVLMDIQMPEMTGVEATLAIRQGEAERGVPPTPSSPLPPTSCPSRWPSTWPPA</sequence>
<dbReference type="AlphaFoldDB" id="A0A974P1L5"/>
<dbReference type="PANTHER" id="PTHR45339">
    <property type="entry name" value="HYBRID SIGNAL TRANSDUCTION HISTIDINE KINASE J"/>
    <property type="match status" value="1"/>
</dbReference>
<gene>
    <name evidence="6" type="ORF">JKL49_14895</name>
</gene>
<dbReference type="EMBL" id="CP068570">
    <property type="protein sequence ID" value="QQZ48730.1"/>
    <property type="molecule type" value="Genomic_DNA"/>
</dbReference>
<name>A0A974P1L5_9CAUL</name>
<dbReference type="InterPro" id="IPR011006">
    <property type="entry name" value="CheY-like_superfamily"/>
</dbReference>
<evidence type="ECO:0000256" key="3">
    <source>
        <dbReference type="PROSITE-ProRule" id="PRU00169"/>
    </source>
</evidence>
<keyword evidence="1 3" id="KW-0597">Phosphoprotein</keyword>
<dbReference type="PROSITE" id="PS50110">
    <property type="entry name" value="RESPONSE_REGULATORY"/>
    <property type="match status" value="1"/>
</dbReference>
<feature type="region of interest" description="Disordered" evidence="4">
    <location>
        <begin position="72"/>
        <end position="101"/>
    </location>
</feature>
<dbReference type="GO" id="GO:0000160">
    <property type="term" value="P:phosphorelay signal transduction system"/>
    <property type="evidence" value="ECO:0007669"/>
    <property type="project" value="UniProtKB-KW"/>
</dbReference>
<proteinExistence type="predicted"/>
<dbReference type="Pfam" id="PF00072">
    <property type="entry name" value="Response_reg"/>
    <property type="match status" value="1"/>
</dbReference>
<accession>A0A974P1L5</accession>
<feature type="modified residue" description="4-aspartylphosphate" evidence="3">
    <location>
        <position position="53"/>
    </location>
</feature>
<dbReference type="CDD" id="cd17546">
    <property type="entry name" value="REC_hyHK_CKI1_RcsC-like"/>
    <property type="match status" value="1"/>
</dbReference>
<dbReference type="PANTHER" id="PTHR45339:SF1">
    <property type="entry name" value="HYBRID SIGNAL TRANSDUCTION HISTIDINE KINASE J"/>
    <property type="match status" value="1"/>
</dbReference>
<dbReference type="InterPro" id="IPR001789">
    <property type="entry name" value="Sig_transdc_resp-reg_receiver"/>
</dbReference>
<dbReference type="Gene3D" id="3.40.50.2300">
    <property type="match status" value="1"/>
</dbReference>
<protein>
    <submittedName>
        <fullName evidence="6">Response regulator</fullName>
    </submittedName>
</protein>
<evidence type="ECO:0000256" key="1">
    <source>
        <dbReference type="ARBA" id="ARBA00022553"/>
    </source>
</evidence>
<dbReference type="SUPFAM" id="SSF52172">
    <property type="entry name" value="CheY-like"/>
    <property type="match status" value="1"/>
</dbReference>
<keyword evidence="2" id="KW-0902">Two-component regulatory system</keyword>